<evidence type="ECO:0000313" key="2">
    <source>
        <dbReference type="Proteomes" id="UP001638806"/>
    </source>
</evidence>
<proteinExistence type="predicted"/>
<keyword evidence="2" id="KW-1185">Reference proteome</keyword>
<protein>
    <submittedName>
        <fullName evidence="1">Uncharacterized protein</fullName>
    </submittedName>
</protein>
<accession>A0ACC4DM96</accession>
<name>A0ACC4DM96_PURLI</name>
<organism evidence="1 2">
    <name type="scientific">Purpureocillium lilacinum</name>
    <name type="common">Paecilomyces lilacinus</name>
    <dbReference type="NCBI Taxonomy" id="33203"/>
    <lineage>
        <taxon>Eukaryota</taxon>
        <taxon>Fungi</taxon>
        <taxon>Dikarya</taxon>
        <taxon>Ascomycota</taxon>
        <taxon>Pezizomycotina</taxon>
        <taxon>Sordariomycetes</taxon>
        <taxon>Hypocreomycetidae</taxon>
        <taxon>Hypocreales</taxon>
        <taxon>Ophiocordycipitaceae</taxon>
        <taxon>Purpureocillium</taxon>
    </lineage>
</organism>
<reference evidence="1" key="1">
    <citation type="submission" date="2024-12" db="EMBL/GenBank/DDBJ databases">
        <title>Comparative genomics and development of molecular markers within Purpureocillium lilacinum and among Purpureocillium species.</title>
        <authorList>
            <person name="Yeh Z.-Y."/>
            <person name="Ni N.-T."/>
            <person name="Lo P.-H."/>
            <person name="Mushyakhwo K."/>
            <person name="Lin C.-F."/>
            <person name="Nai Y.-S."/>
        </authorList>
    </citation>
    <scope>NUCLEOTIDE SEQUENCE</scope>
    <source>
        <strain evidence="1">NCHU-NPUST-175</strain>
    </source>
</reference>
<dbReference type="Proteomes" id="UP001638806">
    <property type="component" value="Unassembled WGS sequence"/>
</dbReference>
<gene>
    <name evidence="1" type="ORF">ACCO45_007944</name>
</gene>
<comment type="caution">
    <text evidence="1">The sequence shown here is derived from an EMBL/GenBank/DDBJ whole genome shotgun (WGS) entry which is preliminary data.</text>
</comment>
<sequence length="284" mass="32253">MGRELQKKKRRAMRQPARPKKPSKKVLNPRGNNVIAQNWYVTKPILYPLLFTRTRTMVPIEGGMRIFLANFCRFALQGQEGDARAKLPPPRPRRAAQGPDRRRGEEAAQRHGHGHDDARDAQRPLRHHHHRQGRRLRGQGRARRRRQDCARAGPPRRQPAQRPLALLDSDNEDEELEDVGDGVPAAAAAVNQHGGDEEEWGGIAEQEAQEGQATDVVRSLIAESHNAAPKKARHTSEREREWLERLVARHGDDTRAMARDAKLNPMQQTAADIAKRIKKMQREA</sequence>
<dbReference type="EMBL" id="JBGNUJ010000007">
    <property type="protein sequence ID" value="KAL3957366.1"/>
    <property type="molecule type" value="Genomic_DNA"/>
</dbReference>
<evidence type="ECO:0000313" key="1">
    <source>
        <dbReference type="EMBL" id="KAL3957366.1"/>
    </source>
</evidence>